<reference evidence="1" key="2">
    <citation type="submission" date="2020-02" db="EMBL/GenBank/DDBJ databases">
        <authorList>
            <consortium name="NCBI Pathogen Detection Project"/>
        </authorList>
    </citation>
    <scope>NUCLEOTIDE SEQUENCE</scope>
    <source>
        <strain evidence="1">MA.CK_97/00006015</strain>
    </source>
</reference>
<protein>
    <submittedName>
        <fullName evidence="1">Uncharacterized protein</fullName>
    </submittedName>
</protein>
<name>A0A761PDN0_SALER</name>
<evidence type="ECO:0000313" key="1">
    <source>
        <dbReference type="EMBL" id="HAG3254428.1"/>
    </source>
</evidence>
<accession>A0A761PDN0</accession>
<reference evidence="1" key="1">
    <citation type="journal article" date="2018" name="Genome Biol.">
        <title>SKESA: strategic k-mer extension for scrupulous assemblies.</title>
        <authorList>
            <person name="Souvorov A."/>
            <person name="Agarwala R."/>
            <person name="Lipman D.J."/>
        </authorList>
    </citation>
    <scope>NUCLEOTIDE SEQUENCE</scope>
    <source>
        <strain evidence="1">MA.CK_97/00006015</strain>
    </source>
</reference>
<organism evidence="1">
    <name type="scientific">Salmonella enterica</name>
    <name type="common">Salmonella choleraesuis</name>
    <dbReference type="NCBI Taxonomy" id="28901"/>
    <lineage>
        <taxon>Bacteria</taxon>
        <taxon>Pseudomonadati</taxon>
        <taxon>Pseudomonadota</taxon>
        <taxon>Gammaproteobacteria</taxon>
        <taxon>Enterobacterales</taxon>
        <taxon>Enterobacteriaceae</taxon>
        <taxon>Salmonella</taxon>
    </lineage>
</organism>
<gene>
    <name evidence="1" type="ORF">G8X54_003715</name>
</gene>
<dbReference type="EMBL" id="DAAXZP010000017">
    <property type="protein sequence ID" value="HAG3254428.1"/>
    <property type="molecule type" value="Genomic_DNA"/>
</dbReference>
<proteinExistence type="predicted"/>
<sequence>MKRVWLLRIPLVALDCSVVPAHPWIHGLGQQIDNGAGMTQAMVIQGFKIHGRQLQMKKDTGMIITVIK</sequence>
<comment type="caution">
    <text evidence="1">The sequence shown here is derived from an EMBL/GenBank/DDBJ whole genome shotgun (WGS) entry which is preliminary data.</text>
</comment>
<dbReference type="AlphaFoldDB" id="A0A761PDN0"/>